<keyword evidence="1" id="KW-1133">Transmembrane helix</keyword>
<dbReference type="PATRIC" id="fig|271065.3.peg.43"/>
<dbReference type="STRING" id="1091494.MEALZ_0042"/>
<dbReference type="KEGG" id="mah:MEALZ_0042"/>
<evidence type="ECO:0000313" key="3">
    <source>
        <dbReference type="Proteomes" id="UP000008315"/>
    </source>
</evidence>
<keyword evidence="3" id="KW-1185">Reference proteome</keyword>
<evidence type="ECO:0000313" key="2">
    <source>
        <dbReference type="EMBL" id="CCE21746.1"/>
    </source>
</evidence>
<dbReference type="Proteomes" id="UP000008315">
    <property type="component" value="Chromosome"/>
</dbReference>
<accession>G4STS4</accession>
<keyword evidence="1" id="KW-0472">Membrane</keyword>
<proteinExistence type="predicted"/>
<keyword evidence="1" id="KW-0812">Transmembrane</keyword>
<dbReference type="HOGENOM" id="CLU_174728_0_0_6"/>
<reference evidence="3" key="1">
    <citation type="journal article" date="2012" name="J. Bacteriol.">
        <title>Genome sequence of the haloalkaliphilic methanotrophic bacterium Methylomicrobium alcaliphilum 20Z.</title>
        <authorList>
            <person name="Vuilleumier S."/>
            <person name="Khmelenina V.N."/>
            <person name="Bringel F."/>
            <person name="Reshetnikov A.S."/>
            <person name="Lajus A."/>
            <person name="Mangenot S."/>
            <person name="Rouy Z."/>
            <person name="Op den Camp H.J."/>
            <person name="Jetten M.S."/>
            <person name="Dispirito A.A."/>
            <person name="Dunfield P."/>
            <person name="Klotz M.G."/>
            <person name="Semrau J.D."/>
            <person name="Stein L.Y."/>
            <person name="Barbe V."/>
            <person name="Medigue C."/>
            <person name="Trotsenko Y.A."/>
            <person name="Kalyuzhnaya M.G."/>
        </authorList>
    </citation>
    <scope>NUCLEOTIDE SEQUENCE [LARGE SCALE GENOMIC DNA]</scope>
    <source>
        <strain evidence="3">DSM 19304 / NCIMB 14124 / VKM B-2133 / 20Z</strain>
    </source>
</reference>
<feature type="transmembrane region" description="Helical" evidence="1">
    <location>
        <begin position="47"/>
        <end position="64"/>
    </location>
</feature>
<sequence length="101" mass="11011">MSIEPVFATLSLPIAWVLVNVFLDALITVDFSTFDPTTLIEPVLAALLRPMACVLVSVFFDALIKVDFSILEPSAIADPLKTATNATAANVYFFMTFSSDY</sequence>
<name>G4STS4_META2</name>
<protein>
    <submittedName>
        <fullName evidence="2">Uncharacterized protein</fullName>
    </submittedName>
</protein>
<feature type="transmembrane region" description="Helical" evidence="1">
    <location>
        <begin position="7"/>
        <end position="27"/>
    </location>
</feature>
<gene>
    <name evidence="2" type="ordered locus">MEALZ_0042</name>
</gene>
<organism evidence="2 3">
    <name type="scientific">Methylotuvimicrobium alcaliphilum (strain DSM 19304 / NCIMB 14124 / VKM B-2133 / 20Z)</name>
    <name type="common">Methylomicrobium alcaliphilum</name>
    <dbReference type="NCBI Taxonomy" id="1091494"/>
    <lineage>
        <taxon>Bacteria</taxon>
        <taxon>Pseudomonadati</taxon>
        <taxon>Pseudomonadota</taxon>
        <taxon>Gammaproteobacteria</taxon>
        <taxon>Methylococcales</taxon>
        <taxon>Methylococcaceae</taxon>
        <taxon>Methylotuvimicrobium</taxon>
    </lineage>
</organism>
<dbReference type="EMBL" id="FO082060">
    <property type="protein sequence ID" value="CCE21746.1"/>
    <property type="molecule type" value="Genomic_DNA"/>
</dbReference>
<evidence type="ECO:0000256" key="1">
    <source>
        <dbReference type="SAM" id="Phobius"/>
    </source>
</evidence>
<dbReference type="AlphaFoldDB" id="G4STS4"/>